<evidence type="ECO:0000256" key="1">
    <source>
        <dbReference type="SAM" id="SignalP"/>
    </source>
</evidence>
<name>A0AA36G630_9BILA</name>
<evidence type="ECO:0000313" key="2">
    <source>
        <dbReference type="EMBL" id="CAJ0580729.1"/>
    </source>
</evidence>
<reference evidence="2" key="1">
    <citation type="submission" date="2023-06" db="EMBL/GenBank/DDBJ databases">
        <authorList>
            <person name="Delattre M."/>
        </authorList>
    </citation>
    <scope>NUCLEOTIDE SEQUENCE</scope>
    <source>
        <strain evidence="2">AF72</strain>
    </source>
</reference>
<feature type="signal peptide" evidence="1">
    <location>
        <begin position="1"/>
        <end position="18"/>
    </location>
</feature>
<feature type="chain" id="PRO_5041465385" evidence="1">
    <location>
        <begin position="19"/>
        <end position="249"/>
    </location>
</feature>
<gene>
    <name evidence="2" type="ORF">MSPICULIGERA_LOCUS18917</name>
</gene>
<keyword evidence="3" id="KW-1185">Reference proteome</keyword>
<dbReference type="Proteomes" id="UP001177023">
    <property type="component" value="Unassembled WGS sequence"/>
</dbReference>
<dbReference type="AlphaFoldDB" id="A0AA36G630"/>
<organism evidence="2 3">
    <name type="scientific">Mesorhabditis spiculigera</name>
    <dbReference type="NCBI Taxonomy" id="96644"/>
    <lineage>
        <taxon>Eukaryota</taxon>
        <taxon>Metazoa</taxon>
        <taxon>Ecdysozoa</taxon>
        <taxon>Nematoda</taxon>
        <taxon>Chromadorea</taxon>
        <taxon>Rhabditida</taxon>
        <taxon>Rhabditina</taxon>
        <taxon>Rhabditomorpha</taxon>
        <taxon>Rhabditoidea</taxon>
        <taxon>Rhabditidae</taxon>
        <taxon>Mesorhabditinae</taxon>
        <taxon>Mesorhabditis</taxon>
    </lineage>
</organism>
<keyword evidence="1" id="KW-0732">Signal</keyword>
<feature type="non-terminal residue" evidence="2">
    <location>
        <position position="1"/>
    </location>
</feature>
<dbReference type="EMBL" id="CATQJA010002662">
    <property type="protein sequence ID" value="CAJ0580729.1"/>
    <property type="molecule type" value="Genomic_DNA"/>
</dbReference>
<sequence length="249" mass="28265">MFALLTFTLSLYVLRARADLVQHDPYHTCTTDEECGKRMEKLYPDIKFVCCATVVCGYENPYFLESSSCSAVDDCTEVAFNGTSRFAGRAHAVNWKAVENTRTVKDCRETAEVFMKMPGVQHSTDRTKAFPIKRTAEHLKKRNQTQTTSKSDCTLKCAKDEDCCTTIECDETADGKGLYTLEQRCSRECPTITYNLANNAYYQFSSDDWTSRGSYQRSKSTGSVEQNCQETRYFQRWLGEKKAGANEAL</sequence>
<evidence type="ECO:0000313" key="3">
    <source>
        <dbReference type="Proteomes" id="UP001177023"/>
    </source>
</evidence>
<comment type="caution">
    <text evidence="2">The sequence shown here is derived from an EMBL/GenBank/DDBJ whole genome shotgun (WGS) entry which is preliminary data.</text>
</comment>
<accession>A0AA36G630</accession>
<protein>
    <submittedName>
        <fullName evidence="2">Uncharacterized protein</fullName>
    </submittedName>
</protein>
<proteinExistence type="predicted"/>